<dbReference type="EnsemblMetazoa" id="ASIC016393-RA">
    <property type="protein sequence ID" value="ASIC016393-PA"/>
    <property type="gene ID" value="ASIC016393"/>
</dbReference>
<dbReference type="EMBL" id="KE525339">
    <property type="protein sequence ID" value="KFB48268.1"/>
    <property type="molecule type" value="Genomic_DNA"/>
</dbReference>
<evidence type="ECO:0000313" key="2">
    <source>
        <dbReference type="EMBL" id="KFB48268.1"/>
    </source>
</evidence>
<feature type="transmembrane region" description="Helical" evidence="1">
    <location>
        <begin position="139"/>
        <end position="159"/>
    </location>
</feature>
<keyword evidence="1" id="KW-1133">Transmembrane helix</keyword>
<evidence type="ECO:0000313" key="3">
    <source>
        <dbReference type="EnsemblMetazoa" id="ASIC016393-PA"/>
    </source>
</evidence>
<accession>A0A084WDH4</accession>
<reference evidence="3" key="2">
    <citation type="submission" date="2020-05" db="UniProtKB">
        <authorList>
            <consortium name="EnsemblMetazoa"/>
        </authorList>
    </citation>
    <scope>IDENTIFICATION</scope>
</reference>
<evidence type="ECO:0000313" key="4">
    <source>
        <dbReference type="Proteomes" id="UP000030765"/>
    </source>
</evidence>
<sequence length="163" mass="18931">MPSLYGPASGQVFGFRFSKVDKRATVPLGSVQSRSPRTTGRKWLRETTARTLLGEFQVRDRAGEQDTYEIVIAEKKMLCQKRFIFPRCPYVQHAPSGRKTVKDFTFWRFFQQTTKCPPEKEDIRCTFAYIEPETRTRPLHLVMVVGLFGVLFLLLSFTVRSER</sequence>
<dbReference type="VEuPathDB" id="VectorBase:ASIC016393"/>
<name>A0A084WDH4_ANOSI</name>
<keyword evidence="4" id="KW-1185">Reference proteome</keyword>
<dbReference type="Proteomes" id="UP000030765">
    <property type="component" value="Unassembled WGS sequence"/>
</dbReference>
<keyword evidence="1" id="KW-0472">Membrane</keyword>
<organism evidence="2">
    <name type="scientific">Anopheles sinensis</name>
    <name type="common">Mosquito</name>
    <dbReference type="NCBI Taxonomy" id="74873"/>
    <lineage>
        <taxon>Eukaryota</taxon>
        <taxon>Metazoa</taxon>
        <taxon>Ecdysozoa</taxon>
        <taxon>Arthropoda</taxon>
        <taxon>Hexapoda</taxon>
        <taxon>Insecta</taxon>
        <taxon>Pterygota</taxon>
        <taxon>Neoptera</taxon>
        <taxon>Endopterygota</taxon>
        <taxon>Diptera</taxon>
        <taxon>Nematocera</taxon>
        <taxon>Culicoidea</taxon>
        <taxon>Culicidae</taxon>
        <taxon>Anophelinae</taxon>
        <taxon>Anopheles</taxon>
    </lineage>
</organism>
<keyword evidence="1" id="KW-0812">Transmembrane</keyword>
<evidence type="ECO:0000256" key="1">
    <source>
        <dbReference type="SAM" id="Phobius"/>
    </source>
</evidence>
<reference evidence="2 4" key="1">
    <citation type="journal article" date="2014" name="BMC Genomics">
        <title>Genome sequence of Anopheles sinensis provides insight into genetics basis of mosquito competence for malaria parasites.</title>
        <authorList>
            <person name="Zhou D."/>
            <person name="Zhang D."/>
            <person name="Ding G."/>
            <person name="Shi L."/>
            <person name="Hou Q."/>
            <person name="Ye Y."/>
            <person name="Xu Y."/>
            <person name="Zhou H."/>
            <person name="Xiong C."/>
            <person name="Li S."/>
            <person name="Yu J."/>
            <person name="Hong S."/>
            <person name="Yu X."/>
            <person name="Zou P."/>
            <person name="Chen C."/>
            <person name="Chang X."/>
            <person name="Wang W."/>
            <person name="Lv Y."/>
            <person name="Sun Y."/>
            <person name="Ma L."/>
            <person name="Shen B."/>
            <person name="Zhu C."/>
        </authorList>
    </citation>
    <scope>NUCLEOTIDE SEQUENCE [LARGE SCALE GENOMIC DNA]</scope>
</reference>
<dbReference type="AlphaFoldDB" id="A0A084WDH4"/>
<gene>
    <name evidence="2" type="ORF">ZHAS_00016393</name>
</gene>
<dbReference type="EMBL" id="ATLV01023012">
    <property type="status" value="NOT_ANNOTATED_CDS"/>
    <property type="molecule type" value="Genomic_DNA"/>
</dbReference>
<proteinExistence type="predicted"/>
<protein>
    <submittedName>
        <fullName evidence="2 3">Multidrug resistance protein CDR1</fullName>
    </submittedName>
</protein>